<keyword evidence="2" id="KW-1185">Reference proteome</keyword>
<name>A0AA39QHS8_9AGAR</name>
<dbReference type="EMBL" id="JAUEPU010000005">
    <property type="protein sequence ID" value="KAK0502280.1"/>
    <property type="molecule type" value="Genomic_DNA"/>
</dbReference>
<protein>
    <submittedName>
        <fullName evidence="1">Uncharacterized protein</fullName>
    </submittedName>
</protein>
<sequence>MPPETWFQRDIPPLPFPLHHHRFRAVLISSGSGEWIYHAPPQGTMYMLSLTQALEKTWSLTWRPELWMRNAPGYSGAGSHAVASVGGNSRQLNRGYRHTCLNQSRKDGFYKEVVIWSYPALPEENDVKMDNFLTTLSISIYRNPEQLTNTFDATRDFSPSLGDVLLQRQIDMDQGPIIPGQALRHMGASAIATFTMSAKYFRLTAPIRDDQVASVEIPSRP</sequence>
<evidence type="ECO:0000313" key="1">
    <source>
        <dbReference type="EMBL" id="KAK0502280.1"/>
    </source>
</evidence>
<proteinExistence type="predicted"/>
<organism evidence="1 2">
    <name type="scientific">Armillaria luteobubalina</name>
    <dbReference type="NCBI Taxonomy" id="153913"/>
    <lineage>
        <taxon>Eukaryota</taxon>
        <taxon>Fungi</taxon>
        <taxon>Dikarya</taxon>
        <taxon>Basidiomycota</taxon>
        <taxon>Agaricomycotina</taxon>
        <taxon>Agaricomycetes</taxon>
        <taxon>Agaricomycetidae</taxon>
        <taxon>Agaricales</taxon>
        <taxon>Marasmiineae</taxon>
        <taxon>Physalacriaceae</taxon>
        <taxon>Armillaria</taxon>
    </lineage>
</organism>
<reference evidence="1" key="1">
    <citation type="submission" date="2023-06" db="EMBL/GenBank/DDBJ databases">
        <authorList>
            <consortium name="Lawrence Berkeley National Laboratory"/>
            <person name="Ahrendt S."/>
            <person name="Sahu N."/>
            <person name="Indic B."/>
            <person name="Wong-Bajracharya J."/>
            <person name="Merenyi Z."/>
            <person name="Ke H.-M."/>
            <person name="Monk M."/>
            <person name="Kocsube S."/>
            <person name="Drula E."/>
            <person name="Lipzen A."/>
            <person name="Balint B."/>
            <person name="Henrissat B."/>
            <person name="Andreopoulos B."/>
            <person name="Martin F.M."/>
            <person name="Harder C.B."/>
            <person name="Rigling D."/>
            <person name="Ford K.L."/>
            <person name="Foster G.D."/>
            <person name="Pangilinan J."/>
            <person name="Papanicolaou A."/>
            <person name="Barry K."/>
            <person name="LaButti K."/>
            <person name="Viragh M."/>
            <person name="Koriabine M."/>
            <person name="Yan M."/>
            <person name="Riley R."/>
            <person name="Champramary S."/>
            <person name="Plett K.L."/>
            <person name="Tsai I.J."/>
            <person name="Slot J."/>
            <person name="Sipos G."/>
            <person name="Plett J."/>
            <person name="Nagy L.G."/>
            <person name="Grigoriev I.V."/>
        </authorList>
    </citation>
    <scope>NUCLEOTIDE SEQUENCE</scope>
    <source>
        <strain evidence="1">HWK02</strain>
    </source>
</reference>
<dbReference type="AlphaFoldDB" id="A0AA39QHS8"/>
<comment type="caution">
    <text evidence="1">The sequence shown here is derived from an EMBL/GenBank/DDBJ whole genome shotgun (WGS) entry which is preliminary data.</text>
</comment>
<gene>
    <name evidence="1" type="ORF">EDD18DRAFT_1427018</name>
</gene>
<evidence type="ECO:0000313" key="2">
    <source>
        <dbReference type="Proteomes" id="UP001175228"/>
    </source>
</evidence>
<dbReference type="Proteomes" id="UP001175228">
    <property type="component" value="Unassembled WGS sequence"/>
</dbReference>
<accession>A0AA39QHS8</accession>